<dbReference type="Proteomes" id="UP000186074">
    <property type="component" value="Chromosome"/>
</dbReference>
<proteinExistence type="predicted"/>
<dbReference type="EMBL" id="CP019070">
    <property type="protein sequence ID" value="APW65469.1"/>
    <property type="molecule type" value="Genomic_DNA"/>
</dbReference>
<gene>
    <name evidence="1" type="ORF">LPB137_06220</name>
</gene>
<dbReference type="RefSeq" id="WP_076085852.1">
    <property type="nucleotide sequence ID" value="NZ_CP019070.1"/>
</dbReference>
<organism evidence="1 2">
    <name type="scientific">Poseidonibacter parvus</name>
    <dbReference type="NCBI Taxonomy" id="1850254"/>
    <lineage>
        <taxon>Bacteria</taxon>
        <taxon>Pseudomonadati</taxon>
        <taxon>Campylobacterota</taxon>
        <taxon>Epsilonproteobacteria</taxon>
        <taxon>Campylobacterales</taxon>
        <taxon>Arcobacteraceae</taxon>
        <taxon>Poseidonibacter</taxon>
    </lineage>
</organism>
<dbReference type="AlphaFoldDB" id="A0A1P8KLP0"/>
<name>A0A1P8KLP0_9BACT</name>
<sequence length="138" mass="16524">MIKTTHEISNEDGYIKYNYFEIHPDLESIIADDYYTYSTENFKKQELCEALYKQNFYDKYDKTQYKEVYEKYIDNESFKSKAMFIYSIIDLDKYTKFVEQNDEVSNPNELTIKYAILDSSGVKVDIYNISIVDISFVF</sequence>
<dbReference type="OrthoDB" id="5343723at2"/>
<evidence type="ECO:0000313" key="1">
    <source>
        <dbReference type="EMBL" id="APW65469.1"/>
    </source>
</evidence>
<accession>A0A1P8KLP0</accession>
<reference evidence="1 2" key="1">
    <citation type="submission" date="2017-01" db="EMBL/GenBank/DDBJ databases">
        <title>Genome sequencing of Arcobacter sp. LPB0137.</title>
        <authorList>
            <person name="Lee G.-W."/>
            <person name="Yi H."/>
        </authorList>
    </citation>
    <scope>NUCLEOTIDE SEQUENCE [LARGE SCALE GENOMIC DNA]</scope>
    <source>
        <strain evidence="1 2">LPB0137</strain>
    </source>
</reference>
<keyword evidence="2" id="KW-1185">Reference proteome</keyword>
<evidence type="ECO:0000313" key="2">
    <source>
        <dbReference type="Proteomes" id="UP000186074"/>
    </source>
</evidence>
<dbReference type="KEGG" id="alp:LPB137_06220"/>
<protein>
    <submittedName>
        <fullName evidence="1">Uncharacterized protein</fullName>
    </submittedName>
</protein>